<accession>A0A368XE77</accession>
<dbReference type="OrthoDB" id="8780501at2"/>
<organism evidence="1 2">
    <name type="scientific">Pseudorhodoferax soli</name>
    <dbReference type="NCBI Taxonomy" id="545864"/>
    <lineage>
        <taxon>Bacteria</taxon>
        <taxon>Pseudomonadati</taxon>
        <taxon>Pseudomonadota</taxon>
        <taxon>Betaproteobacteria</taxon>
        <taxon>Burkholderiales</taxon>
        <taxon>Comamonadaceae</taxon>
    </lineage>
</organism>
<sequence>MASITVTLNTEELDTQIELWRATVDMKIPISDHLKLHFIAKRREILTGLLETGRHYDALLALMEPVEADKERFAETRRKVQEFRRWAADGLHDLNELAKS</sequence>
<protein>
    <submittedName>
        <fullName evidence="1">Uncharacterized protein</fullName>
    </submittedName>
</protein>
<reference evidence="1 2" key="1">
    <citation type="submission" date="2018-07" db="EMBL/GenBank/DDBJ databases">
        <title>Genomic Encyclopedia of Type Strains, Phase IV (KMG-IV): sequencing the most valuable type-strain genomes for metagenomic binning, comparative biology and taxonomic classification.</title>
        <authorList>
            <person name="Goeker M."/>
        </authorList>
    </citation>
    <scope>NUCLEOTIDE SEQUENCE [LARGE SCALE GENOMIC DNA]</scope>
    <source>
        <strain evidence="1 2">DSM 21634</strain>
    </source>
</reference>
<dbReference type="AlphaFoldDB" id="A0A368XE77"/>
<name>A0A368XE77_9BURK</name>
<keyword evidence="2" id="KW-1185">Reference proteome</keyword>
<proteinExistence type="predicted"/>
<evidence type="ECO:0000313" key="1">
    <source>
        <dbReference type="EMBL" id="RCW66250.1"/>
    </source>
</evidence>
<evidence type="ECO:0000313" key="2">
    <source>
        <dbReference type="Proteomes" id="UP000252884"/>
    </source>
</evidence>
<dbReference type="Proteomes" id="UP000252884">
    <property type="component" value="Unassembled WGS sequence"/>
</dbReference>
<dbReference type="EMBL" id="QPJK01000011">
    <property type="protein sequence ID" value="RCW66250.1"/>
    <property type="molecule type" value="Genomic_DNA"/>
</dbReference>
<gene>
    <name evidence="1" type="ORF">DES41_111208</name>
</gene>
<comment type="caution">
    <text evidence="1">The sequence shown here is derived from an EMBL/GenBank/DDBJ whole genome shotgun (WGS) entry which is preliminary data.</text>
</comment>
<dbReference type="RefSeq" id="WP_114471607.1">
    <property type="nucleotide sequence ID" value="NZ_QPJK01000011.1"/>
</dbReference>